<sequence length="62" mass="6827">MAEHASLRKKLSAASVRLVFLESSVKSILVIQILARMVAHVFHLKALSIVCAINLMQEPSVK</sequence>
<evidence type="ECO:0000313" key="2">
    <source>
        <dbReference type="Proteomes" id="UP000054359"/>
    </source>
</evidence>
<accession>A0A087T7A5</accession>
<feature type="non-terminal residue" evidence="1">
    <location>
        <position position="62"/>
    </location>
</feature>
<keyword evidence="2" id="KW-1185">Reference proteome</keyword>
<name>A0A087T7A5_STEMI</name>
<dbReference type="EMBL" id="KK113769">
    <property type="protein sequence ID" value="KFM60994.1"/>
    <property type="molecule type" value="Genomic_DNA"/>
</dbReference>
<reference evidence="1 2" key="1">
    <citation type="submission" date="2013-11" db="EMBL/GenBank/DDBJ databases">
        <title>Genome sequencing of Stegodyphus mimosarum.</title>
        <authorList>
            <person name="Bechsgaard J."/>
        </authorList>
    </citation>
    <scope>NUCLEOTIDE SEQUENCE [LARGE SCALE GENOMIC DNA]</scope>
</reference>
<protein>
    <submittedName>
        <fullName evidence="1">Uncharacterized protein</fullName>
    </submittedName>
</protein>
<dbReference type="AlphaFoldDB" id="A0A087T7A5"/>
<proteinExistence type="predicted"/>
<dbReference type="Proteomes" id="UP000054359">
    <property type="component" value="Unassembled WGS sequence"/>
</dbReference>
<gene>
    <name evidence="1" type="ORF">X975_22677</name>
</gene>
<evidence type="ECO:0000313" key="1">
    <source>
        <dbReference type="EMBL" id="KFM60994.1"/>
    </source>
</evidence>
<organism evidence="1 2">
    <name type="scientific">Stegodyphus mimosarum</name>
    <name type="common">African social velvet spider</name>
    <dbReference type="NCBI Taxonomy" id="407821"/>
    <lineage>
        <taxon>Eukaryota</taxon>
        <taxon>Metazoa</taxon>
        <taxon>Ecdysozoa</taxon>
        <taxon>Arthropoda</taxon>
        <taxon>Chelicerata</taxon>
        <taxon>Arachnida</taxon>
        <taxon>Araneae</taxon>
        <taxon>Araneomorphae</taxon>
        <taxon>Entelegynae</taxon>
        <taxon>Eresoidea</taxon>
        <taxon>Eresidae</taxon>
        <taxon>Stegodyphus</taxon>
    </lineage>
</organism>